<keyword evidence="7 8" id="KW-0998">Cell outer membrane</keyword>
<evidence type="ECO:0000256" key="10">
    <source>
        <dbReference type="SAM" id="SignalP"/>
    </source>
</evidence>
<keyword evidence="13" id="KW-0675">Receptor</keyword>
<dbReference type="Proteomes" id="UP001238523">
    <property type="component" value="Chromosome"/>
</dbReference>
<evidence type="ECO:0000259" key="12">
    <source>
        <dbReference type="Pfam" id="PF07715"/>
    </source>
</evidence>
<accession>A0ABY8KT70</accession>
<gene>
    <name evidence="13" type="ORF">QCQ61_13340</name>
</gene>
<keyword evidence="5 9" id="KW-0798">TonB box</keyword>
<keyword evidence="14" id="KW-1185">Reference proteome</keyword>
<dbReference type="InterPro" id="IPR023996">
    <property type="entry name" value="TonB-dep_OMP_SusC/RagA"/>
</dbReference>
<evidence type="ECO:0000259" key="11">
    <source>
        <dbReference type="Pfam" id="PF00593"/>
    </source>
</evidence>
<keyword evidence="3 8" id="KW-1134">Transmembrane beta strand</keyword>
<feature type="chain" id="PRO_5047549252" evidence="10">
    <location>
        <begin position="23"/>
        <end position="996"/>
    </location>
</feature>
<proteinExistence type="inferred from homology"/>
<evidence type="ECO:0000256" key="1">
    <source>
        <dbReference type="ARBA" id="ARBA00004571"/>
    </source>
</evidence>
<dbReference type="NCBIfam" id="TIGR04056">
    <property type="entry name" value="OMP_RagA_SusC"/>
    <property type="match status" value="1"/>
</dbReference>
<evidence type="ECO:0000256" key="9">
    <source>
        <dbReference type="RuleBase" id="RU003357"/>
    </source>
</evidence>
<comment type="similarity">
    <text evidence="8 9">Belongs to the TonB-dependent receptor family.</text>
</comment>
<evidence type="ECO:0000256" key="6">
    <source>
        <dbReference type="ARBA" id="ARBA00023136"/>
    </source>
</evidence>
<evidence type="ECO:0000256" key="2">
    <source>
        <dbReference type="ARBA" id="ARBA00022448"/>
    </source>
</evidence>
<dbReference type="Pfam" id="PF07715">
    <property type="entry name" value="Plug"/>
    <property type="match status" value="1"/>
</dbReference>
<evidence type="ECO:0000256" key="5">
    <source>
        <dbReference type="ARBA" id="ARBA00023077"/>
    </source>
</evidence>
<dbReference type="PROSITE" id="PS52016">
    <property type="entry name" value="TONB_DEPENDENT_REC_3"/>
    <property type="match status" value="1"/>
</dbReference>
<dbReference type="InterPro" id="IPR008969">
    <property type="entry name" value="CarboxyPept-like_regulatory"/>
</dbReference>
<dbReference type="EMBL" id="CP122379">
    <property type="protein sequence ID" value="WGF92183.1"/>
    <property type="molecule type" value="Genomic_DNA"/>
</dbReference>
<name>A0ABY8KT70_9FLAO</name>
<organism evidence="13 14">
    <name type="scientific">Aequorivita marisscotiae</name>
    <dbReference type="NCBI Taxonomy" id="3040348"/>
    <lineage>
        <taxon>Bacteria</taxon>
        <taxon>Pseudomonadati</taxon>
        <taxon>Bacteroidota</taxon>
        <taxon>Flavobacteriia</taxon>
        <taxon>Flavobacteriales</taxon>
        <taxon>Flavobacteriaceae</taxon>
        <taxon>Aequorivita</taxon>
    </lineage>
</organism>
<evidence type="ECO:0000256" key="8">
    <source>
        <dbReference type="PROSITE-ProRule" id="PRU01360"/>
    </source>
</evidence>
<dbReference type="Gene3D" id="2.170.130.10">
    <property type="entry name" value="TonB-dependent receptor, plug domain"/>
    <property type="match status" value="1"/>
</dbReference>
<evidence type="ECO:0000256" key="4">
    <source>
        <dbReference type="ARBA" id="ARBA00022692"/>
    </source>
</evidence>
<feature type="signal peptide" evidence="10">
    <location>
        <begin position="1"/>
        <end position="22"/>
    </location>
</feature>
<dbReference type="SUPFAM" id="SSF56935">
    <property type="entry name" value="Porins"/>
    <property type="match status" value="1"/>
</dbReference>
<dbReference type="InterPro" id="IPR039426">
    <property type="entry name" value="TonB-dep_rcpt-like"/>
</dbReference>
<keyword evidence="6 8" id="KW-0472">Membrane</keyword>
<feature type="domain" description="TonB-dependent receptor plug" evidence="12">
    <location>
        <begin position="124"/>
        <end position="249"/>
    </location>
</feature>
<dbReference type="InterPro" id="IPR012910">
    <property type="entry name" value="Plug_dom"/>
</dbReference>
<dbReference type="Pfam" id="PF00593">
    <property type="entry name" value="TonB_dep_Rec_b-barrel"/>
    <property type="match status" value="1"/>
</dbReference>
<dbReference type="Pfam" id="PF13715">
    <property type="entry name" value="CarbopepD_reg_2"/>
    <property type="match status" value="1"/>
</dbReference>
<evidence type="ECO:0000313" key="13">
    <source>
        <dbReference type="EMBL" id="WGF92183.1"/>
    </source>
</evidence>
<evidence type="ECO:0000256" key="3">
    <source>
        <dbReference type="ARBA" id="ARBA00022452"/>
    </source>
</evidence>
<protein>
    <submittedName>
        <fullName evidence="13">TonB-dependent receptor</fullName>
    </submittedName>
</protein>
<evidence type="ECO:0000256" key="7">
    <source>
        <dbReference type="ARBA" id="ARBA00023237"/>
    </source>
</evidence>
<dbReference type="SUPFAM" id="SSF49464">
    <property type="entry name" value="Carboxypeptidase regulatory domain-like"/>
    <property type="match status" value="1"/>
</dbReference>
<dbReference type="InterPro" id="IPR036942">
    <property type="entry name" value="Beta-barrel_TonB_sf"/>
</dbReference>
<feature type="domain" description="TonB-dependent receptor-like beta-barrel" evidence="11">
    <location>
        <begin position="400"/>
        <end position="964"/>
    </location>
</feature>
<keyword evidence="2 8" id="KW-0813">Transport</keyword>
<dbReference type="InterPro" id="IPR000531">
    <property type="entry name" value="Beta-barrel_TonB"/>
</dbReference>
<dbReference type="InterPro" id="IPR023997">
    <property type="entry name" value="TonB-dep_OMP_SusC/RagA_CS"/>
</dbReference>
<sequence>MKNKHRQRLLLAGIFVFSLAHNSPLLSQNLPLKSISGTITDAQGPLSGVNVLVKNTSRGSISDLEGRYSVTASSNDTLVFKYLGYKPVEVAVGINSVINLAMQPNATALDVVVINAGYYKVSDREKTGSITKISAKEIENQPVDNPLAALQGRVAGLNIIPLTGLSGGGYTVNIRGKSSIAAGNEPLYVIDGIPYNSSTLSDQSLSGAILPGGQLSPLSLINPNDIESIEVLKDADATAIYGSRGANGVVLITTKSGKAGDTKYSVSATSGVAHITRGVNTLNTQQYLKMRKEAFANDGITEYPEYAYDINGTWDPNRYTDWQKQLMGKTARLRTWEASISGGSKNNHFLVSAAHRNETTVFMGDAEYGRTSVRAQLDHSSKDSKFNIGFSAGYTIEDNNLPSGDLTFKAIGLPPNAPTLYDENGDLNWENGTFDNPLAQLNASYTSKRNTLVSSINVSYKLFKDLNIKSTFGFQDSRIDERRILPSTIYNPAYGFDSSSSSVDSNQGSRNSWIAEPQLNYSHKLAGGNLEILIGGSFQSETRQCFSQLAYGFPSNSLLGNLAAASLQFIINDNTTDYKYEAVFGRLNYNYKNKYILNLTARRDGSSRFGPGNRFANFGAIGAAWLFNEEQIVKENLPFLNLGKLRGSYGSTGNDQIGDYQYLDTYSVSGNPYNGTIGLSPTQLFNPNFGWEINYKAEIALELGFLKDRIYLETNYYRNRSTNQLVGMPLPSTTGFQSIQANLGAKVENSGWEINLRTLNVKGEKFKWNSIFNISLPKNKLLAFPGLEASTYSNRYVLGQPITIRKLYHFTGVDPQTGIYQFEDYNGDGSISSPDDRQYIVDTAPKFYGGLSNTWSYGNWQFDVFFQFSKQQSFNYWYAGSPAGTMVNQPTAVLDHWQQPGDNAQTQLYTTGSNAEAVNAFYKFSVSSAAFSDASYIRLKNTSISYTLPFEKMQCKLFLEAQNLLTITNYKGGDPEQLTGFLPPLRRFSGGVQLNF</sequence>
<dbReference type="InterPro" id="IPR037066">
    <property type="entry name" value="Plug_dom_sf"/>
</dbReference>
<comment type="subcellular location">
    <subcellularLocation>
        <location evidence="1 8">Cell outer membrane</location>
        <topology evidence="1 8">Multi-pass membrane protein</topology>
    </subcellularLocation>
</comment>
<keyword evidence="10" id="KW-0732">Signal</keyword>
<dbReference type="Gene3D" id="2.40.170.20">
    <property type="entry name" value="TonB-dependent receptor, beta-barrel domain"/>
    <property type="match status" value="1"/>
</dbReference>
<dbReference type="RefSeq" id="WP_279448140.1">
    <property type="nucleotide sequence ID" value="NZ_CP122379.1"/>
</dbReference>
<evidence type="ECO:0000313" key="14">
    <source>
        <dbReference type="Proteomes" id="UP001238523"/>
    </source>
</evidence>
<keyword evidence="4 8" id="KW-0812">Transmembrane</keyword>
<dbReference type="NCBIfam" id="TIGR04057">
    <property type="entry name" value="SusC_RagA_signa"/>
    <property type="match status" value="1"/>
</dbReference>
<reference evidence="13 14" key="1">
    <citation type="submission" date="2023-04" db="EMBL/GenBank/DDBJ databases">
        <title>Taxonomic identification of the Arctic strain Aequorivita sp. nov. and transcriptomic analysis in response to temperature stress.</title>
        <authorList>
            <person name="Liu W."/>
            <person name="Cong B."/>
            <person name="Lin J."/>
        </authorList>
    </citation>
    <scope>NUCLEOTIDE SEQUENCE [LARGE SCALE GENOMIC DNA]</scope>
    <source>
        <strain evidence="13 14">Ant34-E75</strain>
    </source>
</reference>